<sequence length="270" mass="29376">MLFPWLTTLVALWAFLAVRLAQAETVALAEEHVAFLGEGSTFHKGNPALEHVANTVSMHLRTQPDVKDALFTPEVRATLAEMDPASAKAHADAYHAAMTSPAAVRVAILTLRNECMNRVQGLTSYDDWTSADDAATIAAVHLLVEHNVRSMVVQPAGLALERQLAGASTSTSTDVTTAPDHGRRLVRRSLRSGLSSLMSNVKGFFITVWRTIKQVVLFQPTGPLSSSTAKVLSVLFAVLVVAVAIRILYLIAVPTRRVHVTVDHRRIHHI</sequence>
<organism evidence="3 4">
    <name type="scientific">Caulochytrium protostelioides</name>
    <dbReference type="NCBI Taxonomy" id="1555241"/>
    <lineage>
        <taxon>Eukaryota</taxon>
        <taxon>Fungi</taxon>
        <taxon>Fungi incertae sedis</taxon>
        <taxon>Chytridiomycota</taxon>
        <taxon>Chytridiomycota incertae sedis</taxon>
        <taxon>Chytridiomycetes</taxon>
        <taxon>Caulochytriales</taxon>
        <taxon>Caulochytriaceae</taxon>
        <taxon>Caulochytrium</taxon>
    </lineage>
</organism>
<dbReference type="AlphaFoldDB" id="A0A4P9X274"/>
<dbReference type="Proteomes" id="UP000274922">
    <property type="component" value="Unassembled WGS sequence"/>
</dbReference>
<evidence type="ECO:0000313" key="3">
    <source>
        <dbReference type="EMBL" id="RKO98420.1"/>
    </source>
</evidence>
<keyword evidence="2" id="KW-0732">Signal</keyword>
<evidence type="ECO:0000313" key="4">
    <source>
        <dbReference type="Proteomes" id="UP000274922"/>
    </source>
</evidence>
<gene>
    <name evidence="3" type="ORF">CXG81DRAFT_28747</name>
</gene>
<feature type="transmembrane region" description="Helical" evidence="1">
    <location>
        <begin position="231"/>
        <end position="251"/>
    </location>
</feature>
<keyword evidence="1" id="KW-0812">Transmembrane</keyword>
<evidence type="ECO:0000256" key="2">
    <source>
        <dbReference type="SAM" id="SignalP"/>
    </source>
</evidence>
<proteinExistence type="predicted"/>
<keyword evidence="1" id="KW-1133">Transmembrane helix</keyword>
<accession>A0A4P9X274</accession>
<evidence type="ECO:0008006" key="5">
    <source>
        <dbReference type="Google" id="ProtNLM"/>
    </source>
</evidence>
<feature type="chain" id="PRO_5020429347" description="Transmembrane protein" evidence="2">
    <location>
        <begin position="24"/>
        <end position="270"/>
    </location>
</feature>
<protein>
    <recommendedName>
        <fullName evidence="5">Transmembrane protein</fullName>
    </recommendedName>
</protein>
<evidence type="ECO:0000256" key="1">
    <source>
        <dbReference type="SAM" id="Phobius"/>
    </source>
</evidence>
<keyword evidence="1" id="KW-0472">Membrane</keyword>
<keyword evidence="4" id="KW-1185">Reference proteome</keyword>
<feature type="signal peptide" evidence="2">
    <location>
        <begin position="1"/>
        <end position="23"/>
    </location>
</feature>
<dbReference type="EMBL" id="ML014442">
    <property type="protein sequence ID" value="RKO98420.1"/>
    <property type="molecule type" value="Genomic_DNA"/>
</dbReference>
<name>A0A4P9X274_9FUNG</name>
<reference evidence="4" key="1">
    <citation type="journal article" date="2018" name="Nat. Microbiol.">
        <title>Leveraging single-cell genomics to expand the fungal tree of life.</title>
        <authorList>
            <person name="Ahrendt S.R."/>
            <person name="Quandt C.A."/>
            <person name="Ciobanu D."/>
            <person name="Clum A."/>
            <person name="Salamov A."/>
            <person name="Andreopoulos B."/>
            <person name="Cheng J.F."/>
            <person name="Woyke T."/>
            <person name="Pelin A."/>
            <person name="Henrissat B."/>
            <person name="Reynolds N.K."/>
            <person name="Benny G.L."/>
            <person name="Smith M.E."/>
            <person name="James T.Y."/>
            <person name="Grigoriev I.V."/>
        </authorList>
    </citation>
    <scope>NUCLEOTIDE SEQUENCE [LARGE SCALE GENOMIC DNA]</scope>
    <source>
        <strain evidence="4">ATCC 52028</strain>
    </source>
</reference>